<reference evidence="3 4" key="1">
    <citation type="journal article" date="2017" name="Genome Announc.">
        <title>Genome sequence of the saprophytic ascomycete Epicoccum nigrum ICMP 19927 strain isolated from New Zealand.</title>
        <authorList>
            <person name="Fokin M."/>
            <person name="Fleetwood D."/>
            <person name="Weir B.S."/>
            <person name="Villas-Boas S.G."/>
        </authorList>
    </citation>
    <scope>NUCLEOTIDE SEQUENCE [LARGE SCALE GENOMIC DNA]</scope>
    <source>
        <strain evidence="3 4">ICMP 19927</strain>
    </source>
</reference>
<evidence type="ECO:0000256" key="1">
    <source>
        <dbReference type="ARBA" id="ARBA00022737"/>
    </source>
</evidence>
<dbReference type="OMA" id="MDIRARE"/>
<dbReference type="Gene3D" id="3.40.50.300">
    <property type="entry name" value="P-loop containing nucleotide triphosphate hydrolases"/>
    <property type="match status" value="1"/>
</dbReference>
<protein>
    <recommendedName>
        <fullName evidence="2">Nephrocystin 3-like N-terminal domain-containing protein</fullName>
    </recommendedName>
</protein>
<evidence type="ECO:0000259" key="2">
    <source>
        <dbReference type="Pfam" id="PF24883"/>
    </source>
</evidence>
<evidence type="ECO:0000313" key="3">
    <source>
        <dbReference type="EMBL" id="OSS47114.1"/>
    </source>
</evidence>
<sequence length="452" mass="52066">MLAQIGDVLPHFRIYERLFKNHERLLVALSAVYLDVLRFCIASKDLFVKARRSKISMSIVLRGMWKSHLREFDAYMSKFRAHSKRVEKEAGLAHMIESARIRDIEMQNRALQLRNAKYEKRNRVLASLPAVNYINKQSKLSSSKHPGTCEWLQSNSEIEAWYAQHSSKCVCCFGIPGSGKSVLAASIRDFLMDETSNTNTEKVCYYYCDYSDKPSLSMTHVMGSLIKQVLEHLDVDQFGENFKCPYKDSRDLPTYEEASLYLLDLLSRFDITYLILDGIDELDATNQTQLLALIGLLITWKSRSIKILITSRTEEFRVRESLKMYPAVHLSSKQVDDDIAMYIRGEISNIPAQHPIAFDHELRDEVVQMLVKGAKGMFLWAKFQLADVKEALTKSALRKILENLPENLGGTYLRIIRRTSQSPGGHAKLDIMRRVFRWLAVARRPLHIHELE</sequence>
<proteinExistence type="predicted"/>
<keyword evidence="1" id="KW-0677">Repeat</keyword>
<name>A0A1Y2LT86_EPING</name>
<dbReference type="Pfam" id="PF24883">
    <property type="entry name" value="NPHP3_N"/>
    <property type="match status" value="1"/>
</dbReference>
<gene>
    <name evidence="3" type="ORF">B5807_09957</name>
</gene>
<evidence type="ECO:0000313" key="4">
    <source>
        <dbReference type="Proteomes" id="UP000193240"/>
    </source>
</evidence>
<dbReference type="SUPFAM" id="SSF52540">
    <property type="entry name" value="P-loop containing nucleoside triphosphate hydrolases"/>
    <property type="match status" value="1"/>
</dbReference>
<dbReference type="InterPro" id="IPR056884">
    <property type="entry name" value="NPHP3-like_N"/>
</dbReference>
<feature type="domain" description="Nephrocystin 3-like N-terminal" evidence="2">
    <location>
        <begin position="147"/>
        <end position="312"/>
    </location>
</feature>
<organism evidence="3 4">
    <name type="scientific">Epicoccum nigrum</name>
    <name type="common">Soil fungus</name>
    <name type="synonym">Epicoccum purpurascens</name>
    <dbReference type="NCBI Taxonomy" id="105696"/>
    <lineage>
        <taxon>Eukaryota</taxon>
        <taxon>Fungi</taxon>
        <taxon>Dikarya</taxon>
        <taxon>Ascomycota</taxon>
        <taxon>Pezizomycotina</taxon>
        <taxon>Dothideomycetes</taxon>
        <taxon>Pleosporomycetidae</taxon>
        <taxon>Pleosporales</taxon>
        <taxon>Pleosporineae</taxon>
        <taxon>Didymellaceae</taxon>
        <taxon>Epicoccum</taxon>
    </lineage>
</organism>
<dbReference type="Proteomes" id="UP000193240">
    <property type="component" value="Unassembled WGS sequence"/>
</dbReference>
<dbReference type="EMBL" id="KZ107849">
    <property type="protein sequence ID" value="OSS47114.1"/>
    <property type="molecule type" value="Genomic_DNA"/>
</dbReference>
<dbReference type="STRING" id="105696.A0A1Y2LT86"/>
<dbReference type="AlphaFoldDB" id="A0A1Y2LT86"/>
<dbReference type="InParanoid" id="A0A1Y2LT86"/>
<dbReference type="PANTHER" id="PTHR10039">
    <property type="entry name" value="AMELOGENIN"/>
    <property type="match status" value="1"/>
</dbReference>
<accession>A0A1Y2LT86</accession>
<dbReference type="InterPro" id="IPR027417">
    <property type="entry name" value="P-loop_NTPase"/>
</dbReference>
<keyword evidence="4" id="KW-1185">Reference proteome</keyword>